<sequence>MLQRLSRRLIEKVSCQKQRFTGHIKRLVREGLATAARGTVHGIFSSIGGLAVAAVVWWVKNR</sequence>
<organism evidence="2 3">
    <name type="scientific">Streptomyces thermolilacinus SPC6</name>
    <dbReference type="NCBI Taxonomy" id="1306406"/>
    <lineage>
        <taxon>Bacteria</taxon>
        <taxon>Bacillati</taxon>
        <taxon>Actinomycetota</taxon>
        <taxon>Actinomycetes</taxon>
        <taxon>Kitasatosporales</taxon>
        <taxon>Streptomycetaceae</taxon>
        <taxon>Streptomyces</taxon>
    </lineage>
</organism>
<dbReference type="Proteomes" id="UP000095329">
    <property type="component" value="Unassembled WGS sequence"/>
</dbReference>
<name>A0A1D3DS57_9ACTN</name>
<evidence type="ECO:0000256" key="1">
    <source>
        <dbReference type="SAM" id="Phobius"/>
    </source>
</evidence>
<evidence type="ECO:0000313" key="3">
    <source>
        <dbReference type="Proteomes" id="UP000095329"/>
    </source>
</evidence>
<reference evidence="2 3" key="1">
    <citation type="journal article" date="2013" name="Genome Announc.">
        <title>Genome Sequence of Streptomyces violaceusniger Strain SPC6, a Halotolerant Streptomycete That Exhibits Rapid Growth and Development.</title>
        <authorList>
            <person name="Chen X."/>
            <person name="Zhang B."/>
            <person name="Zhang W."/>
            <person name="Wu X."/>
            <person name="Zhang M."/>
            <person name="Chen T."/>
            <person name="Liu G."/>
            <person name="Dyson P."/>
        </authorList>
    </citation>
    <scope>NUCLEOTIDE SEQUENCE [LARGE SCALE GENOMIC DNA]</scope>
    <source>
        <strain evidence="2 3">SPC6</strain>
    </source>
</reference>
<protein>
    <submittedName>
        <fullName evidence="2">Uncharacterized protein</fullName>
    </submittedName>
</protein>
<keyword evidence="1" id="KW-0812">Transmembrane</keyword>
<dbReference type="EMBL" id="ASHX02000001">
    <property type="protein sequence ID" value="OEJ95158.1"/>
    <property type="molecule type" value="Genomic_DNA"/>
</dbReference>
<proteinExistence type="predicted"/>
<dbReference type="AlphaFoldDB" id="A0A1D3DS57"/>
<dbReference type="RefSeq" id="WP_023587375.1">
    <property type="nucleotide sequence ID" value="NZ_ASHX02000001.1"/>
</dbReference>
<gene>
    <name evidence="2" type="ORF">J116_012320</name>
</gene>
<feature type="transmembrane region" description="Helical" evidence="1">
    <location>
        <begin position="39"/>
        <end position="59"/>
    </location>
</feature>
<dbReference type="STRING" id="1306406.J116_012320"/>
<keyword evidence="1" id="KW-1133">Transmembrane helix</keyword>
<comment type="caution">
    <text evidence="2">The sequence shown here is derived from an EMBL/GenBank/DDBJ whole genome shotgun (WGS) entry which is preliminary data.</text>
</comment>
<keyword evidence="3" id="KW-1185">Reference proteome</keyword>
<keyword evidence="1" id="KW-0472">Membrane</keyword>
<accession>A0A1D3DS57</accession>
<evidence type="ECO:0000313" key="2">
    <source>
        <dbReference type="EMBL" id="OEJ95158.1"/>
    </source>
</evidence>